<feature type="transmembrane region" description="Helical" evidence="1">
    <location>
        <begin position="99"/>
        <end position="132"/>
    </location>
</feature>
<dbReference type="EMBL" id="CP059851">
    <property type="protein sequence ID" value="QMW22751.1"/>
    <property type="molecule type" value="Genomic_DNA"/>
</dbReference>
<evidence type="ECO:0000313" key="4">
    <source>
        <dbReference type="Proteomes" id="UP000515292"/>
    </source>
</evidence>
<dbReference type="KEGG" id="sand:H3309_15845"/>
<evidence type="ECO:0000256" key="1">
    <source>
        <dbReference type="SAM" id="Phobius"/>
    </source>
</evidence>
<keyword evidence="1" id="KW-0472">Membrane</keyword>
<evidence type="ECO:0000259" key="2">
    <source>
        <dbReference type="Pfam" id="PF04235"/>
    </source>
</evidence>
<feature type="transmembrane region" description="Helical" evidence="1">
    <location>
        <begin position="69"/>
        <end position="87"/>
    </location>
</feature>
<dbReference type="AlphaFoldDB" id="A0A7G5IHA9"/>
<reference evidence="3 4" key="1">
    <citation type="submission" date="2020-07" db="EMBL/GenBank/DDBJ databases">
        <title>Complete genome sequence for Sandaracinobacter sp. M6.</title>
        <authorList>
            <person name="Tang Y."/>
            <person name="Liu Q."/>
            <person name="Guo Z."/>
            <person name="Lei P."/>
            <person name="Huang B."/>
        </authorList>
    </citation>
    <scope>NUCLEOTIDE SEQUENCE [LARGE SCALE GENOMIC DNA]</scope>
    <source>
        <strain evidence="3 4">M6</strain>
    </source>
</reference>
<evidence type="ECO:0000313" key="3">
    <source>
        <dbReference type="EMBL" id="QMW22751.1"/>
    </source>
</evidence>
<dbReference type="InterPro" id="IPR007349">
    <property type="entry name" value="DUF418"/>
</dbReference>
<feature type="transmembrane region" description="Helical" evidence="1">
    <location>
        <begin position="20"/>
        <end position="37"/>
    </location>
</feature>
<feature type="transmembrane region" description="Helical" evidence="1">
    <location>
        <begin position="278"/>
        <end position="303"/>
    </location>
</feature>
<dbReference type="PANTHER" id="PTHR30590">
    <property type="entry name" value="INNER MEMBRANE PROTEIN"/>
    <property type="match status" value="1"/>
</dbReference>
<name>A0A7G5IHA9_9SPHN</name>
<keyword evidence="1" id="KW-1133">Transmembrane helix</keyword>
<dbReference type="PANTHER" id="PTHR30590:SF2">
    <property type="entry name" value="INNER MEMBRANE PROTEIN"/>
    <property type="match status" value="1"/>
</dbReference>
<keyword evidence="4" id="KW-1185">Reference proteome</keyword>
<gene>
    <name evidence="3" type="ORF">H3309_15845</name>
</gene>
<accession>A0A7G5IHA9</accession>
<protein>
    <submittedName>
        <fullName evidence="3">DUF418 domain-containing protein</fullName>
    </submittedName>
</protein>
<feature type="transmembrane region" description="Helical" evidence="1">
    <location>
        <begin position="324"/>
        <end position="341"/>
    </location>
</feature>
<sequence length="399" mass="42095">MTVSDGKAGGRLQSIDALRALALFGVIVMNFGAMVMRFDGPNIRLHAGGADLAAMAFSLILIQGKARMLFAMLFGMGIAISLARGAASGRPAGIIHAQRMAALFLIGVLNQLFLFWGDILATYAILGLLLWFARDWRPAALLRVGLLLVLGSPLLLAAIELLAGPVPSLVPLDGKAFAAAGRALLLHGDWLDRLDFFAGQAWFRRGTDTAHAVLADITLLGTFLIGAWVARVGLLTDPAAHRPLLRRVAIGCIPIGLLVCIVNAARLGGIALSPVASALVSAAYVGIAIFAAGYAALFTLWFARGGRRVEALLAPAGRMGLTNYLASGAIGCALFYGHGLALMGDVGMLDTVLLAAATFALLLAVSHLWLGAFRLGPAEWLWRWLAGARLSRRRPVEAH</sequence>
<feature type="transmembrane region" description="Helical" evidence="1">
    <location>
        <begin position="353"/>
        <end position="373"/>
    </location>
</feature>
<feature type="transmembrane region" description="Helical" evidence="1">
    <location>
        <begin position="43"/>
        <end position="62"/>
    </location>
</feature>
<dbReference type="Proteomes" id="UP000515292">
    <property type="component" value="Chromosome"/>
</dbReference>
<dbReference type="Pfam" id="PF04235">
    <property type="entry name" value="DUF418"/>
    <property type="match status" value="1"/>
</dbReference>
<keyword evidence="1" id="KW-0812">Transmembrane</keyword>
<feature type="domain" description="DUF418" evidence="2">
    <location>
        <begin position="230"/>
        <end position="386"/>
    </location>
</feature>
<feature type="transmembrane region" description="Helical" evidence="1">
    <location>
        <begin position="248"/>
        <end position="272"/>
    </location>
</feature>
<dbReference type="RefSeq" id="WP_182295945.1">
    <property type="nucleotide sequence ID" value="NZ_CP059851.1"/>
</dbReference>
<feature type="transmembrane region" description="Helical" evidence="1">
    <location>
        <begin position="212"/>
        <end position="236"/>
    </location>
</feature>
<proteinExistence type="predicted"/>
<dbReference type="InterPro" id="IPR052529">
    <property type="entry name" value="Bact_Transport_Assoc"/>
</dbReference>
<feature type="transmembrane region" description="Helical" evidence="1">
    <location>
        <begin position="144"/>
        <end position="163"/>
    </location>
</feature>
<organism evidence="3 4">
    <name type="scientific">Sandaracinobacteroides saxicola</name>
    <dbReference type="NCBI Taxonomy" id="2759707"/>
    <lineage>
        <taxon>Bacteria</taxon>
        <taxon>Pseudomonadati</taxon>
        <taxon>Pseudomonadota</taxon>
        <taxon>Alphaproteobacteria</taxon>
        <taxon>Sphingomonadales</taxon>
        <taxon>Sphingosinicellaceae</taxon>
        <taxon>Sandaracinobacteroides</taxon>
    </lineage>
</organism>